<keyword evidence="5" id="KW-0698">rRNA processing</keyword>
<dbReference type="InterPro" id="IPR004573">
    <property type="entry name" value="rRNA_ssu_MeTfrase_B"/>
</dbReference>
<evidence type="ECO:0000256" key="7">
    <source>
        <dbReference type="ARBA" id="ARBA00022679"/>
    </source>
</evidence>
<proteinExistence type="inferred from homology"/>
<evidence type="ECO:0000256" key="10">
    <source>
        <dbReference type="ARBA" id="ARBA00030399"/>
    </source>
</evidence>
<dbReference type="GO" id="GO:0003723">
    <property type="term" value="F:RNA binding"/>
    <property type="evidence" value="ECO:0007669"/>
    <property type="project" value="UniProtKB-UniRule"/>
</dbReference>
<dbReference type="FunFam" id="3.40.50.150:FF:000022">
    <property type="entry name" value="Ribosomal RNA small subunit methyltransferase B"/>
    <property type="match status" value="1"/>
</dbReference>
<dbReference type="InterPro" id="IPR035926">
    <property type="entry name" value="NusB-like_sf"/>
</dbReference>
<feature type="binding site" evidence="13">
    <location>
        <begin position="293"/>
        <end position="299"/>
    </location>
    <ligand>
        <name>S-adenosyl-L-methionine</name>
        <dbReference type="ChEBI" id="CHEBI:59789"/>
    </ligand>
</feature>
<feature type="active site" description="Nucleophile" evidence="13">
    <location>
        <position position="413"/>
    </location>
</feature>
<keyword evidence="7 13" id="KW-0808">Transferase</keyword>
<evidence type="ECO:0000313" key="16">
    <source>
        <dbReference type="Proteomes" id="UP000243105"/>
    </source>
</evidence>
<evidence type="ECO:0000256" key="8">
    <source>
        <dbReference type="ARBA" id="ARBA00022691"/>
    </source>
</evidence>
<evidence type="ECO:0000256" key="11">
    <source>
        <dbReference type="ARBA" id="ARBA00031088"/>
    </source>
</evidence>
<comment type="subcellular location">
    <subcellularLocation>
        <location evidence="2">Cytoplasm</location>
    </subcellularLocation>
</comment>
<feature type="binding site" evidence="13">
    <location>
        <position position="317"/>
    </location>
    <ligand>
        <name>S-adenosyl-L-methionine</name>
        <dbReference type="ChEBI" id="CHEBI:59789"/>
    </ligand>
</feature>
<dbReference type="GO" id="GO:0006355">
    <property type="term" value="P:regulation of DNA-templated transcription"/>
    <property type="evidence" value="ECO:0007669"/>
    <property type="project" value="InterPro"/>
</dbReference>
<dbReference type="Gene3D" id="1.10.940.10">
    <property type="entry name" value="NusB-like"/>
    <property type="match status" value="1"/>
</dbReference>
<reference evidence="15 16" key="1">
    <citation type="submission" date="2015-11" db="EMBL/GenBank/DDBJ databases">
        <authorList>
            <person name="Varghese N."/>
        </authorList>
    </citation>
    <scope>NUCLEOTIDE SEQUENCE [LARGE SCALE GENOMIC DNA]</scope>
    <source>
        <strain evidence="15 16">JGI-25</strain>
    </source>
</reference>
<dbReference type="CDD" id="cd02440">
    <property type="entry name" value="AdoMet_MTases"/>
    <property type="match status" value="1"/>
</dbReference>
<comment type="similarity">
    <text evidence="13">Belongs to the class I-like SAM-binding methyltransferase superfamily. RsmB/NOP family.</text>
</comment>
<gene>
    <name evidence="15" type="ORF">JGI25_00457</name>
</gene>
<dbReference type="InterPro" id="IPR023267">
    <property type="entry name" value="RCMT"/>
</dbReference>
<comment type="caution">
    <text evidence="15">The sequence shown here is derived from an EMBL/GenBank/DDBJ whole genome shotgun (WGS) entry which is preliminary data.</text>
</comment>
<comment type="catalytic activity">
    <reaction evidence="12">
        <text>cytidine(967) in 16S rRNA + S-adenosyl-L-methionine = 5-methylcytidine(967) in 16S rRNA + S-adenosyl-L-homocysteine + H(+)</text>
        <dbReference type="Rhea" id="RHEA:42748"/>
        <dbReference type="Rhea" id="RHEA-COMP:10219"/>
        <dbReference type="Rhea" id="RHEA-COMP:10220"/>
        <dbReference type="ChEBI" id="CHEBI:15378"/>
        <dbReference type="ChEBI" id="CHEBI:57856"/>
        <dbReference type="ChEBI" id="CHEBI:59789"/>
        <dbReference type="ChEBI" id="CHEBI:74483"/>
        <dbReference type="ChEBI" id="CHEBI:82748"/>
        <dbReference type="EC" id="2.1.1.176"/>
    </reaction>
</comment>
<feature type="domain" description="SAM-dependent MTase RsmB/NOP-type" evidence="14">
    <location>
        <begin position="203"/>
        <end position="474"/>
    </location>
</feature>
<dbReference type="InterPro" id="IPR054728">
    <property type="entry name" value="RsmB-like_ferredoxin"/>
</dbReference>
<evidence type="ECO:0000313" key="15">
    <source>
        <dbReference type="EMBL" id="CUS98692.1"/>
    </source>
</evidence>
<keyword evidence="9 13" id="KW-0694">RNA-binding</keyword>
<keyword evidence="6 13" id="KW-0489">Methyltransferase</keyword>
<dbReference type="SUPFAM" id="SSF48013">
    <property type="entry name" value="NusB-like"/>
    <property type="match status" value="1"/>
</dbReference>
<dbReference type="NCBIfam" id="NF011494">
    <property type="entry name" value="PRK14902.1"/>
    <property type="match status" value="1"/>
</dbReference>
<dbReference type="GO" id="GO:0008649">
    <property type="term" value="F:rRNA methyltransferase activity"/>
    <property type="evidence" value="ECO:0007669"/>
    <property type="project" value="InterPro"/>
</dbReference>
<keyword evidence="8 13" id="KW-0949">S-adenosyl-L-methionine</keyword>
<dbReference type="Gene3D" id="3.40.50.150">
    <property type="entry name" value="Vaccinia Virus protein VP39"/>
    <property type="match status" value="1"/>
</dbReference>
<name>A0A916LJP5_KRYT1</name>
<evidence type="ECO:0000256" key="5">
    <source>
        <dbReference type="ARBA" id="ARBA00022552"/>
    </source>
</evidence>
<evidence type="ECO:0000256" key="1">
    <source>
        <dbReference type="ARBA" id="ARBA00002724"/>
    </source>
</evidence>
<evidence type="ECO:0000256" key="4">
    <source>
        <dbReference type="ARBA" id="ARBA00022490"/>
    </source>
</evidence>
<dbReference type="InterPro" id="IPR049560">
    <property type="entry name" value="MeTrfase_RsmB-F_NOP2_cat"/>
</dbReference>
<protein>
    <recommendedName>
        <fullName evidence="3">16S rRNA (cytosine(967)-C(5))-methyltransferase</fullName>
        <ecNumber evidence="3">2.1.1.176</ecNumber>
    </recommendedName>
    <alternativeName>
        <fullName evidence="10">16S rRNA m5C967 methyltransferase</fullName>
    </alternativeName>
    <alternativeName>
        <fullName evidence="11">rRNA (cytosine-C(5)-)-methyltransferase RsmB</fullName>
    </alternativeName>
</protein>
<dbReference type="SUPFAM" id="SSF53335">
    <property type="entry name" value="S-adenosyl-L-methionine-dependent methyltransferases"/>
    <property type="match status" value="1"/>
</dbReference>
<dbReference type="PANTHER" id="PTHR22807:SF53">
    <property type="entry name" value="RIBOSOMAL RNA SMALL SUBUNIT METHYLTRANSFERASE B-RELATED"/>
    <property type="match status" value="1"/>
</dbReference>
<dbReference type="PRINTS" id="PR02008">
    <property type="entry name" value="RCMTFAMILY"/>
</dbReference>
<dbReference type="Gene3D" id="3.30.70.1170">
    <property type="entry name" value="Sun protein, domain 3"/>
    <property type="match status" value="1"/>
</dbReference>
<dbReference type="Pfam" id="PF01189">
    <property type="entry name" value="Methyltr_RsmB-F"/>
    <property type="match status" value="1"/>
</dbReference>
<accession>A0A916LJP5</accession>
<dbReference type="PROSITE" id="PS51686">
    <property type="entry name" value="SAM_MT_RSMB_NOP"/>
    <property type="match status" value="1"/>
</dbReference>
<feature type="binding site" evidence="13">
    <location>
        <position position="344"/>
    </location>
    <ligand>
        <name>S-adenosyl-L-methionine</name>
        <dbReference type="ChEBI" id="CHEBI:59789"/>
    </ligand>
</feature>
<dbReference type="EMBL" id="CZVV01000019">
    <property type="protein sequence ID" value="CUS98692.1"/>
    <property type="molecule type" value="Genomic_DNA"/>
</dbReference>
<dbReference type="NCBIfam" id="TIGR00563">
    <property type="entry name" value="rsmB"/>
    <property type="match status" value="1"/>
</dbReference>
<dbReference type="FunFam" id="3.30.70.1170:FF:000003">
    <property type="entry name" value="16S rRNA (Cytosine(967)-C(5))-methyltransferase RsmB"/>
    <property type="match status" value="1"/>
</dbReference>
<evidence type="ECO:0000256" key="3">
    <source>
        <dbReference type="ARBA" id="ARBA00012140"/>
    </source>
</evidence>
<dbReference type="Pfam" id="PF22458">
    <property type="entry name" value="RsmF-B_ferredox"/>
    <property type="match status" value="1"/>
</dbReference>
<dbReference type="EC" id="2.1.1.176" evidence="3"/>
<dbReference type="Pfam" id="PF01029">
    <property type="entry name" value="NusB"/>
    <property type="match status" value="1"/>
</dbReference>
<feature type="binding site" evidence="13">
    <location>
        <position position="360"/>
    </location>
    <ligand>
        <name>S-adenosyl-L-methionine</name>
        <dbReference type="ChEBI" id="CHEBI:59789"/>
    </ligand>
</feature>
<sequence>MINGYSLFILKGGVILLNQTKKYLKIMELQEFYKGPRGIAVKILNRVERTDSYLDKLLDIELKSDELNELDKRFLTELTHGVVRWKTRLDFIIEYFCKNKFAMQDPNIRNAMRVALYQILFLTKIPHAAAVNEAVEFVKKIRGQKAANLVNAVLRNIIRNLNKLPTPDSESDPIQYLSIMYAHPTWIVKRWVERYGFYETEQLLSANNERPTVVVRANSLKTNVDELAKLFDERGIKYVKSKYLDDFLKVGHLTGIYNLDLFNQGYFSVQDESAGLVVKLLDPKPGETVIDLCSAPGGKTTYIGELMKNEGKIIAVDKYEHRLNLVKQSCERVGLTNVEFIAEDATAVNFNGSADKVLVDAPCSGFGVIQKKPDIKWQRELSDIKNLVKTQLELLETASKLVKNGGVIVYSTCTIEPEENIEVVKSFLDKHPEFEVEDARKYLPSDVVTNGGYMETFPHKHDMDGGFAVRLIKVK</sequence>
<evidence type="ECO:0000256" key="6">
    <source>
        <dbReference type="ARBA" id="ARBA00022603"/>
    </source>
</evidence>
<evidence type="ECO:0000256" key="12">
    <source>
        <dbReference type="ARBA" id="ARBA00047283"/>
    </source>
</evidence>
<dbReference type="PANTHER" id="PTHR22807">
    <property type="entry name" value="NOP2 YEAST -RELATED NOL1/NOP2/FMU SUN DOMAIN-CONTAINING"/>
    <property type="match status" value="1"/>
</dbReference>
<dbReference type="AlphaFoldDB" id="A0A916LJP5"/>
<comment type="function">
    <text evidence="1">Specifically methylates the cytosine at position 967 (m5C967) of 16S rRNA.</text>
</comment>
<dbReference type="Proteomes" id="UP000243105">
    <property type="component" value="Unassembled WGS sequence"/>
</dbReference>
<evidence type="ECO:0000256" key="2">
    <source>
        <dbReference type="ARBA" id="ARBA00004496"/>
    </source>
</evidence>
<evidence type="ECO:0000259" key="14">
    <source>
        <dbReference type="PROSITE" id="PS51686"/>
    </source>
</evidence>
<evidence type="ECO:0000256" key="9">
    <source>
        <dbReference type="ARBA" id="ARBA00022884"/>
    </source>
</evidence>
<organism evidence="15 16">
    <name type="scientific">Kryptobacter tengchongensis</name>
    <dbReference type="NCBI Taxonomy" id="1643429"/>
    <lineage>
        <taxon>Bacteria</taxon>
        <taxon>Pseudomonadati</taxon>
        <taxon>Candidatus Kryptoniota</taxon>
        <taxon>Candidatus Kryptobacter</taxon>
    </lineage>
</organism>
<dbReference type="GO" id="GO:0005737">
    <property type="term" value="C:cytoplasm"/>
    <property type="evidence" value="ECO:0007669"/>
    <property type="project" value="UniProtKB-SubCell"/>
</dbReference>
<dbReference type="InterPro" id="IPR029063">
    <property type="entry name" value="SAM-dependent_MTases_sf"/>
</dbReference>
<dbReference type="InterPro" id="IPR001678">
    <property type="entry name" value="MeTrfase_RsmB-F_NOP2_dom"/>
</dbReference>
<dbReference type="InterPro" id="IPR006027">
    <property type="entry name" value="NusB_RsmB_TIM44"/>
</dbReference>
<keyword evidence="4" id="KW-0963">Cytoplasm</keyword>
<evidence type="ECO:0000256" key="13">
    <source>
        <dbReference type="PROSITE-ProRule" id="PRU01023"/>
    </source>
</evidence>